<evidence type="ECO:0000313" key="2">
    <source>
        <dbReference type="EMBL" id="OTF72798.1"/>
    </source>
</evidence>
<dbReference type="AlphaFoldDB" id="A0A1Y3AYB8"/>
<accession>A0A1Y3AYB8</accession>
<feature type="domain" description="ZP" evidence="1">
    <location>
        <begin position="1"/>
        <end position="57"/>
    </location>
</feature>
<dbReference type="PROSITE" id="PS51034">
    <property type="entry name" value="ZP_2"/>
    <property type="match status" value="1"/>
</dbReference>
<dbReference type="OrthoDB" id="6351704at2759"/>
<organism evidence="2 3">
    <name type="scientific">Euroglyphus maynei</name>
    <name type="common">Mayne's house dust mite</name>
    <dbReference type="NCBI Taxonomy" id="6958"/>
    <lineage>
        <taxon>Eukaryota</taxon>
        <taxon>Metazoa</taxon>
        <taxon>Ecdysozoa</taxon>
        <taxon>Arthropoda</taxon>
        <taxon>Chelicerata</taxon>
        <taxon>Arachnida</taxon>
        <taxon>Acari</taxon>
        <taxon>Acariformes</taxon>
        <taxon>Sarcoptiformes</taxon>
        <taxon>Astigmata</taxon>
        <taxon>Psoroptidia</taxon>
        <taxon>Analgoidea</taxon>
        <taxon>Pyroglyphidae</taxon>
        <taxon>Pyroglyphinae</taxon>
        <taxon>Euroglyphus</taxon>
    </lineage>
</organism>
<dbReference type="Proteomes" id="UP000194236">
    <property type="component" value="Unassembled WGS sequence"/>
</dbReference>
<name>A0A1Y3AYB8_EURMA</name>
<evidence type="ECO:0000313" key="3">
    <source>
        <dbReference type="Proteomes" id="UP000194236"/>
    </source>
</evidence>
<dbReference type="EMBL" id="MUJZ01054556">
    <property type="protein sequence ID" value="OTF72798.1"/>
    <property type="molecule type" value="Genomic_DNA"/>
</dbReference>
<proteinExistence type="predicted"/>
<gene>
    <name evidence="2" type="ORF">BLA29_003408</name>
</gene>
<keyword evidence="3" id="KW-1185">Reference proteome</keyword>
<sequence length="64" mass="7546">MTAFKVMHNVGSESKVYYTTFSAFKFPGSQYLNIQCTLLVCRQICPTPTCDHHHHSNRNRQRQW</sequence>
<dbReference type="InterPro" id="IPR001507">
    <property type="entry name" value="ZP_dom"/>
</dbReference>
<reference evidence="2 3" key="1">
    <citation type="submission" date="2017-03" db="EMBL/GenBank/DDBJ databases">
        <title>Genome Survey of Euroglyphus maynei.</title>
        <authorList>
            <person name="Arlian L.G."/>
            <person name="Morgan M.S."/>
            <person name="Rider S.D."/>
        </authorList>
    </citation>
    <scope>NUCLEOTIDE SEQUENCE [LARGE SCALE GENOMIC DNA]</scope>
    <source>
        <strain evidence="2">Arlian Lab</strain>
        <tissue evidence="2">Whole body</tissue>
    </source>
</reference>
<evidence type="ECO:0000259" key="1">
    <source>
        <dbReference type="PROSITE" id="PS51034"/>
    </source>
</evidence>
<protein>
    <recommendedName>
        <fullName evidence="1">ZP domain-containing protein</fullName>
    </recommendedName>
</protein>
<comment type="caution">
    <text evidence="2">The sequence shown here is derived from an EMBL/GenBank/DDBJ whole genome shotgun (WGS) entry which is preliminary data.</text>
</comment>